<evidence type="ECO:0000313" key="2">
    <source>
        <dbReference type="Proteomes" id="UP000314294"/>
    </source>
</evidence>
<proteinExistence type="predicted"/>
<reference evidence="1 2" key="1">
    <citation type="submission" date="2019-03" db="EMBL/GenBank/DDBJ databases">
        <title>First draft genome of Liparis tanakae, snailfish: a comprehensive survey of snailfish specific genes.</title>
        <authorList>
            <person name="Kim W."/>
            <person name="Song I."/>
            <person name="Jeong J.-H."/>
            <person name="Kim D."/>
            <person name="Kim S."/>
            <person name="Ryu S."/>
            <person name="Song J.Y."/>
            <person name="Lee S.K."/>
        </authorList>
    </citation>
    <scope>NUCLEOTIDE SEQUENCE [LARGE SCALE GENOMIC DNA]</scope>
    <source>
        <tissue evidence="1">Muscle</tissue>
    </source>
</reference>
<protein>
    <submittedName>
        <fullName evidence="1">Uncharacterized protein</fullName>
    </submittedName>
</protein>
<name>A0A4Z2HYL0_9TELE</name>
<dbReference type="Proteomes" id="UP000314294">
    <property type="component" value="Unassembled WGS sequence"/>
</dbReference>
<dbReference type="AlphaFoldDB" id="A0A4Z2HYL0"/>
<organism evidence="1 2">
    <name type="scientific">Liparis tanakae</name>
    <name type="common">Tanaka's snailfish</name>
    <dbReference type="NCBI Taxonomy" id="230148"/>
    <lineage>
        <taxon>Eukaryota</taxon>
        <taxon>Metazoa</taxon>
        <taxon>Chordata</taxon>
        <taxon>Craniata</taxon>
        <taxon>Vertebrata</taxon>
        <taxon>Euteleostomi</taxon>
        <taxon>Actinopterygii</taxon>
        <taxon>Neopterygii</taxon>
        <taxon>Teleostei</taxon>
        <taxon>Neoteleostei</taxon>
        <taxon>Acanthomorphata</taxon>
        <taxon>Eupercaria</taxon>
        <taxon>Perciformes</taxon>
        <taxon>Cottioidei</taxon>
        <taxon>Cottales</taxon>
        <taxon>Liparidae</taxon>
        <taxon>Liparis</taxon>
    </lineage>
</organism>
<comment type="caution">
    <text evidence="1">The sequence shown here is derived from an EMBL/GenBank/DDBJ whole genome shotgun (WGS) entry which is preliminary data.</text>
</comment>
<evidence type="ECO:0000313" key="1">
    <source>
        <dbReference type="EMBL" id="TNN70926.1"/>
    </source>
</evidence>
<gene>
    <name evidence="1" type="ORF">EYF80_018911</name>
</gene>
<sequence>MLQKRDEESVFASALCLASWTSYAGTPSPSGLMSYRTGPGVAPVSWLGRNILALPSPPRTSSSRMGWSITVSQADQVTRGSVSLPRSTVGVSGLWELSAQCWCLLADGPQSKVRALPSPLTSSSNSPATSSHLPSLLPSALYQPLPLPPEPAIVSPSHLHSTLAILLDLEQGVREVRQAEVDL</sequence>
<accession>A0A4Z2HYL0</accession>
<dbReference type="EMBL" id="SRLO01000157">
    <property type="protein sequence ID" value="TNN70926.1"/>
    <property type="molecule type" value="Genomic_DNA"/>
</dbReference>
<keyword evidence="2" id="KW-1185">Reference proteome</keyword>